<dbReference type="PANTHER" id="PTHR21064">
    <property type="entry name" value="AMINOGLYCOSIDE PHOSPHOTRANSFERASE DOMAIN-CONTAINING PROTEIN-RELATED"/>
    <property type="match status" value="1"/>
</dbReference>
<dbReference type="InterPro" id="IPR011009">
    <property type="entry name" value="Kinase-like_dom_sf"/>
</dbReference>
<evidence type="ECO:0000256" key="2">
    <source>
        <dbReference type="ARBA" id="ARBA00006219"/>
    </source>
</evidence>
<gene>
    <name evidence="12" type="primary">LOC107073488</name>
</gene>
<proteinExistence type="inferred from homology"/>
<keyword evidence="11" id="KW-1185">Reference proteome</keyword>
<dbReference type="SUPFAM" id="SSF56112">
    <property type="entry name" value="Protein kinase-like (PK-like)"/>
    <property type="match status" value="1"/>
</dbReference>
<protein>
    <recommendedName>
        <fullName evidence="9">Hydroxylysine kinase</fullName>
        <ecNumber evidence="8">2.7.1.81</ecNumber>
    </recommendedName>
</protein>
<evidence type="ECO:0000256" key="5">
    <source>
        <dbReference type="ARBA" id="ARBA00022777"/>
    </source>
</evidence>
<comment type="catalytic activity">
    <reaction evidence="6">
        <text>(5R)-5-hydroxy-L-lysine + GTP = (5R)-5-phosphooxy-L-lysine + GDP + H(+)</text>
        <dbReference type="Rhea" id="RHEA:19049"/>
        <dbReference type="ChEBI" id="CHEBI:15378"/>
        <dbReference type="ChEBI" id="CHEBI:37565"/>
        <dbReference type="ChEBI" id="CHEBI:57882"/>
        <dbReference type="ChEBI" id="CHEBI:58189"/>
        <dbReference type="ChEBI" id="CHEBI:58357"/>
        <dbReference type="EC" id="2.7.1.81"/>
    </reaction>
</comment>
<evidence type="ECO:0000256" key="6">
    <source>
        <dbReference type="ARBA" id="ARBA00036820"/>
    </source>
</evidence>
<dbReference type="Proteomes" id="UP000694924">
    <property type="component" value="Unplaced"/>
</dbReference>
<feature type="domain" description="Aminoglycoside phosphotransferase" evidence="10">
    <location>
        <begin position="85"/>
        <end position="282"/>
    </location>
</feature>
<evidence type="ECO:0000256" key="7">
    <source>
        <dbReference type="ARBA" id="ARBA00037368"/>
    </source>
</evidence>
<keyword evidence="4" id="KW-0808">Transferase</keyword>
<evidence type="ECO:0000256" key="3">
    <source>
        <dbReference type="ARBA" id="ARBA00022490"/>
    </source>
</evidence>
<dbReference type="Gene3D" id="3.90.1200.10">
    <property type="match status" value="1"/>
</dbReference>
<organism evidence="11 12">
    <name type="scientific">Polistes dominula</name>
    <name type="common">European paper wasp</name>
    <name type="synonym">Vespa dominula</name>
    <dbReference type="NCBI Taxonomy" id="743375"/>
    <lineage>
        <taxon>Eukaryota</taxon>
        <taxon>Metazoa</taxon>
        <taxon>Ecdysozoa</taxon>
        <taxon>Arthropoda</taxon>
        <taxon>Hexapoda</taxon>
        <taxon>Insecta</taxon>
        <taxon>Pterygota</taxon>
        <taxon>Neoptera</taxon>
        <taxon>Endopterygota</taxon>
        <taxon>Hymenoptera</taxon>
        <taxon>Apocrita</taxon>
        <taxon>Aculeata</taxon>
        <taxon>Vespoidea</taxon>
        <taxon>Vespidae</taxon>
        <taxon>Polistinae</taxon>
        <taxon>Polistini</taxon>
        <taxon>Polistes</taxon>
    </lineage>
</organism>
<dbReference type="GO" id="GO:0016301">
    <property type="term" value="F:kinase activity"/>
    <property type="evidence" value="ECO:0007669"/>
    <property type="project" value="UniProtKB-KW"/>
</dbReference>
<comment type="subcellular location">
    <subcellularLocation>
        <location evidence="1">Cytoplasm</location>
    </subcellularLocation>
</comment>
<comment type="function">
    <text evidence="7">Catalyzes the GTP-dependent phosphorylation of 5-hydroxy-L-lysine.</text>
</comment>
<evidence type="ECO:0000313" key="12">
    <source>
        <dbReference type="RefSeq" id="XP_015189664.1"/>
    </source>
</evidence>
<dbReference type="GeneID" id="107073488"/>
<dbReference type="RefSeq" id="XP_015189664.1">
    <property type="nucleotide sequence ID" value="XM_015334178.1"/>
</dbReference>
<accession>A0ABM1JB26</accession>
<evidence type="ECO:0000256" key="8">
    <source>
        <dbReference type="ARBA" id="ARBA00038873"/>
    </source>
</evidence>
<name>A0ABM1JB26_POLDO</name>
<reference evidence="12" key="1">
    <citation type="submission" date="2025-08" db="UniProtKB">
        <authorList>
            <consortium name="RefSeq"/>
        </authorList>
    </citation>
    <scope>IDENTIFICATION</scope>
    <source>
        <tissue evidence="12">Whole body</tissue>
    </source>
</reference>
<dbReference type="PANTHER" id="PTHR21064:SF1">
    <property type="entry name" value="HYDROXYLYSINE KINASE"/>
    <property type="match status" value="1"/>
</dbReference>
<evidence type="ECO:0000256" key="4">
    <source>
        <dbReference type="ARBA" id="ARBA00022679"/>
    </source>
</evidence>
<evidence type="ECO:0000256" key="1">
    <source>
        <dbReference type="ARBA" id="ARBA00004496"/>
    </source>
</evidence>
<evidence type="ECO:0000313" key="11">
    <source>
        <dbReference type="Proteomes" id="UP000694924"/>
    </source>
</evidence>
<dbReference type="InterPro" id="IPR002575">
    <property type="entry name" value="Aminoglycoside_PTrfase"/>
</dbReference>
<evidence type="ECO:0000259" key="10">
    <source>
        <dbReference type="Pfam" id="PF01636"/>
    </source>
</evidence>
<dbReference type="EC" id="2.7.1.81" evidence="8"/>
<keyword evidence="5 12" id="KW-0418">Kinase</keyword>
<dbReference type="InterPro" id="IPR050249">
    <property type="entry name" value="Pseudomonas-type_ThrB"/>
</dbReference>
<keyword evidence="3" id="KW-0963">Cytoplasm</keyword>
<dbReference type="Pfam" id="PF01636">
    <property type="entry name" value="APH"/>
    <property type="match status" value="1"/>
</dbReference>
<comment type="similarity">
    <text evidence="2">Belongs to the aminoglycoside phosphotransferase family.</text>
</comment>
<sequence>MLLNNIDICGIRGSNKMEKTNTLLSPGQRIRPNTNEKTAIELLFKIYGITVTDINELNAYDDRNYHIHCTKSHDNPYISEISEHGYVFKIINLLDSRNTQVIEAQTEMLIFLKGYFKCPIPVKNLTGAYYSSEKINNSEESYVIRLFIYQPGQLLSRVKYLSKELLFKVGHLTADLDTRLSKFYHPAYEHHRSMWMLISVPKLHSFVYAVPDETQRELASAVIRTFENDVLKFVPILEQGMIHGDLNEQNILINDDGTDIIAIIDFGDSQKTCLIFELAIAICYMLLQSKDIAECKHVIEGYQSIRKLTYLEKKILKVSVCARICQSLVMGAYSYLNDPKNKYLLTTQKTGWTLLEKLWPMTEEEIFNVWDLQYSN</sequence>
<evidence type="ECO:0000256" key="9">
    <source>
        <dbReference type="ARBA" id="ARBA00040505"/>
    </source>
</evidence>